<dbReference type="OrthoDB" id="8234353at2"/>
<proteinExistence type="predicted"/>
<evidence type="ECO:0000313" key="2">
    <source>
        <dbReference type="EMBL" id="SHN87807.1"/>
    </source>
</evidence>
<dbReference type="AlphaFoldDB" id="A0A1M7UY06"/>
<feature type="region of interest" description="Disordered" evidence="1">
    <location>
        <begin position="1"/>
        <end position="33"/>
    </location>
</feature>
<sequence length="213" mass="24989">MTSFRQIEANRRNARLSTGPTTEDGKERSRRNALRHGLTAETVIDALEDAEDYAAFEMAVMTDYDARNAVERELVLRLASLLWRLRRATAIESGLFKIHAQHLLQFRRRRQAHQRRQNIIETMYRDAVATEEDMRQDEDEITGGLDADPRSAAKPADQSDDLTRSFVRLSNLPTYPLDRLSRYEATLWRQACQILFTLRCLDQRKPWERRRLR</sequence>
<keyword evidence="3" id="KW-1185">Reference proteome</keyword>
<evidence type="ECO:0000256" key="1">
    <source>
        <dbReference type="SAM" id="MobiDB-lite"/>
    </source>
</evidence>
<dbReference type="EMBL" id="LT670849">
    <property type="protein sequence ID" value="SHN87807.1"/>
    <property type="molecule type" value="Genomic_DNA"/>
</dbReference>
<protein>
    <submittedName>
        <fullName evidence="2">Uncharacterized protein</fullName>
    </submittedName>
</protein>
<gene>
    <name evidence="2" type="ORF">SAMN05444170_7379</name>
</gene>
<reference evidence="3" key="1">
    <citation type="submission" date="2016-11" db="EMBL/GenBank/DDBJ databases">
        <authorList>
            <person name="Varghese N."/>
            <person name="Submissions S."/>
        </authorList>
    </citation>
    <scope>NUCLEOTIDE SEQUENCE [LARGE SCALE GENOMIC DNA]</scope>
    <source>
        <strain evidence="3">GAS401</strain>
    </source>
</reference>
<accession>A0A1M7UY06</accession>
<name>A0A1M7UY06_9BRAD</name>
<feature type="region of interest" description="Disordered" evidence="1">
    <location>
        <begin position="131"/>
        <end position="159"/>
    </location>
</feature>
<dbReference type="Proteomes" id="UP000184096">
    <property type="component" value="Chromosome I"/>
</dbReference>
<dbReference type="RefSeq" id="WP_072825587.1">
    <property type="nucleotide sequence ID" value="NZ_LT670849.1"/>
</dbReference>
<feature type="compositionally biased region" description="Acidic residues" evidence="1">
    <location>
        <begin position="131"/>
        <end position="141"/>
    </location>
</feature>
<evidence type="ECO:0000313" key="3">
    <source>
        <dbReference type="Proteomes" id="UP000184096"/>
    </source>
</evidence>
<organism evidence="2 3">
    <name type="scientific">Bradyrhizobium erythrophlei</name>
    <dbReference type="NCBI Taxonomy" id="1437360"/>
    <lineage>
        <taxon>Bacteria</taxon>
        <taxon>Pseudomonadati</taxon>
        <taxon>Pseudomonadota</taxon>
        <taxon>Alphaproteobacteria</taxon>
        <taxon>Hyphomicrobiales</taxon>
        <taxon>Nitrobacteraceae</taxon>
        <taxon>Bradyrhizobium</taxon>
    </lineage>
</organism>